<evidence type="ECO:0008006" key="4">
    <source>
        <dbReference type="Google" id="ProtNLM"/>
    </source>
</evidence>
<keyword evidence="1" id="KW-0732">Signal</keyword>
<dbReference type="RefSeq" id="WP_352012210.1">
    <property type="nucleotide sequence ID" value="NZ_JBHSBC010000058.1"/>
</dbReference>
<protein>
    <recommendedName>
        <fullName evidence="4">Peptidase inhibitor family I36</fullName>
    </recommendedName>
</protein>
<keyword evidence="3" id="KW-1185">Reference proteome</keyword>
<organism evidence="2 3">
    <name type="scientific">Streptosporangium jomthongense</name>
    <dbReference type="NCBI Taxonomy" id="1193683"/>
    <lineage>
        <taxon>Bacteria</taxon>
        <taxon>Bacillati</taxon>
        <taxon>Actinomycetota</taxon>
        <taxon>Actinomycetes</taxon>
        <taxon>Streptosporangiales</taxon>
        <taxon>Streptosporangiaceae</taxon>
        <taxon>Streptosporangium</taxon>
    </lineage>
</organism>
<comment type="caution">
    <text evidence="2">The sequence shown here is derived from an EMBL/GenBank/DDBJ whole genome shotgun (WGS) entry which is preliminary data.</text>
</comment>
<evidence type="ECO:0000313" key="2">
    <source>
        <dbReference type="EMBL" id="MFC3986517.1"/>
    </source>
</evidence>
<feature type="chain" id="PRO_5046163139" description="Peptidase inhibitor family I36" evidence="1">
    <location>
        <begin position="27"/>
        <end position="166"/>
    </location>
</feature>
<proteinExistence type="predicted"/>
<sequence length="166" mass="17794">MRKIRLAAVAVGLAVSVVPVSSPSSAAGTAMESHCLTMKKIYGQDGDINAYADTFCYGGEIGYDSGDDPNWADNSGGFRDSAGNNAMSVLNTGIPGKYEVVALYDYENYDYAAGYRCLGVGDWESDLSKFRFVDSNGNTKGPMARQISSHRWVTRSACSANSWIGL</sequence>
<evidence type="ECO:0000313" key="3">
    <source>
        <dbReference type="Proteomes" id="UP001595698"/>
    </source>
</evidence>
<evidence type="ECO:0000256" key="1">
    <source>
        <dbReference type="SAM" id="SignalP"/>
    </source>
</evidence>
<name>A0ABV8FCT8_9ACTN</name>
<dbReference type="Proteomes" id="UP001595698">
    <property type="component" value="Unassembled WGS sequence"/>
</dbReference>
<gene>
    <name evidence="2" type="ORF">ACFOYY_40740</name>
</gene>
<reference evidence="3" key="1">
    <citation type="journal article" date="2019" name="Int. J. Syst. Evol. Microbiol.">
        <title>The Global Catalogue of Microorganisms (GCM) 10K type strain sequencing project: providing services to taxonomists for standard genome sequencing and annotation.</title>
        <authorList>
            <consortium name="The Broad Institute Genomics Platform"/>
            <consortium name="The Broad Institute Genome Sequencing Center for Infectious Disease"/>
            <person name="Wu L."/>
            <person name="Ma J."/>
        </authorList>
    </citation>
    <scope>NUCLEOTIDE SEQUENCE [LARGE SCALE GENOMIC DNA]</scope>
    <source>
        <strain evidence="3">TBRC 7912</strain>
    </source>
</reference>
<dbReference type="EMBL" id="JBHSBC010000058">
    <property type="protein sequence ID" value="MFC3986517.1"/>
    <property type="molecule type" value="Genomic_DNA"/>
</dbReference>
<accession>A0ABV8FCT8</accession>
<feature type="signal peptide" evidence="1">
    <location>
        <begin position="1"/>
        <end position="26"/>
    </location>
</feature>